<dbReference type="InterPro" id="IPR007837">
    <property type="entry name" value="DinB"/>
</dbReference>
<evidence type="ECO:0000256" key="1">
    <source>
        <dbReference type="ARBA" id="ARBA00008635"/>
    </source>
</evidence>
<comment type="caution">
    <text evidence="3">The sequence shown here is derived from an EMBL/GenBank/DDBJ whole genome shotgun (WGS) entry which is preliminary data.</text>
</comment>
<dbReference type="PANTHER" id="PTHR37302:SF3">
    <property type="entry name" value="DAMAGE-INDUCIBLE PROTEIN DINB"/>
    <property type="match status" value="1"/>
</dbReference>
<organism evidence="3 4">
    <name type="scientific">Pedobacter helvus</name>
    <dbReference type="NCBI Taxonomy" id="2563444"/>
    <lineage>
        <taxon>Bacteria</taxon>
        <taxon>Pseudomonadati</taxon>
        <taxon>Bacteroidota</taxon>
        <taxon>Sphingobacteriia</taxon>
        <taxon>Sphingobacteriales</taxon>
        <taxon>Sphingobacteriaceae</taxon>
        <taxon>Pedobacter</taxon>
    </lineage>
</organism>
<dbReference type="Proteomes" id="UP001517367">
    <property type="component" value="Unassembled WGS sequence"/>
</dbReference>
<dbReference type="PANTHER" id="PTHR37302">
    <property type="entry name" value="SLR1116 PROTEIN"/>
    <property type="match status" value="1"/>
</dbReference>
<keyword evidence="2" id="KW-0479">Metal-binding</keyword>
<evidence type="ECO:0000313" key="4">
    <source>
        <dbReference type="Proteomes" id="UP001517367"/>
    </source>
</evidence>
<protein>
    <submittedName>
        <fullName evidence="3">DinB family protein</fullName>
    </submittedName>
</protein>
<dbReference type="SUPFAM" id="SSF109854">
    <property type="entry name" value="DinB/YfiT-like putative metalloenzymes"/>
    <property type="match status" value="1"/>
</dbReference>
<sequence>MNLEELLRYTKKADEMIIKTLAETGFSIPEASTLFSHVLSAQHIWAKRILGQKPNYAVWELFDPEDFNNIYQSNIEMLEEILANKELTEQITYGNSAGDGFKNTIEEILMHLCNHGTYHRGQLAKILKQAGYVPPVTDYILLKRQGLL</sequence>
<evidence type="ECO:0000256" key="2">
    <source>
        <dbReference type="ARBA" id="ARBA00022723"/>
    </source>
</evidence>
<dbReference type="Pfam" id="PF05163">
    <property type="entry name" value="DinB"/>
    <property type="match status" value="1"/>
</dbReference>
<proteinExistence type="inferred from homology"/>
<keyword evidence="4" id="KW-1185">Reference proteome</keyword>
<dbReference type="RefSeq" id="WP_138730447.1">
    <property type="nucleotide sequence ID" value="NZ_SRMP02000010.1"/>
</dbReference>
<reference evidence="3 4" key="1">
    <citation type="submission" date="2024-12" db="EMBL/GenBank/DDBJ databases">
        <authorList>
            <person name="Hu S."/>
        </authorList>
    </citation>
    <scope>NUCLEOTIDE SEQUENCE [LARGE SCALE GENOMIC DNA]</scope>
    <source>
        <strain evidence="3 4">P-25</strain>
    </source>
</reference>
<gene>
    <name evidence="3" type="ORF">E5L68_007545</name>
</gene>
<dbReference type="InterPro" id="IPR034660">
    <property type="entry name" value="DinB/YfiT-like"/>
</dbReference>
<dbReference type="EMBL" id="SRMP02000010">
    <property type="protein sequence ID" value="MFN0291241.1"/>
    <property type="molecule type" value="Genomic_DNA"/>
</dbReference>
<evidence type="ECO:0000313" key="3">
    <source>
        <dbReference type="EMBL" id="MFN0291241.1"/>
    </source>
</evidence>
<dbReference type="Gene3D" id="1.20.120.450">
    <property type="entry name" value="dinb family like domain"/>
    <property type="match status" value="1"/>
</dbReference>
<comment type="similarity">
    <text evidence="1">Belongs to the DinB family.</text>
</comment>
<name>A0ABW9JGC1_9SPHI</name>
<accession>A0ABW9JGC1</accession>